<dbReference type="NCBIfam" id="NF033580">
    <property type="entry name" value="transpos_IS5_3"/>
    <property type="match status" value="1"/>
</dbReference>
<dbReference type="InterPro" id="IPR025161">
    <property type="entry name" value="IS402-like_dom"/>
</dbReference>
<dbReference type="GO" id="GO:0004803">
    <property type="term" value="F:transposase activity"/>
    <property type="evidence" value="ECO:0007669"/>
    <property type="project" value="InterPro"/>
</dbReference>
<accession>A0A366LS26</accession>
<evidence type="ECO:0000313" key="5">
    <source>
        <dbReference type="Proteomes" id="UP000253303"/>
    </source>
</evidence>
<feature type="domain" description="Transposase IS4-like" evidence="2">
    <location>
        <begin position="129"/>
        <end position="258"/>
    </location>
</feature>
<reference evidence="4 5" key="1">
    <citation type="submission" date="2018-06" db="EMBL/GenBank/DDBJ databases">
        <title>Sphaerisporangium craniellae sp. nov., isolated from a marine sponge in the South China Sea.</title>
        <authorList>
            <person name="Li L."/>
        </authorList>
    </citation>
    <scope>NUCLEOTIDE SEQUENCE [LARGE SCALE GENOMIC DNA]</scope>
    <source>
        <strain evidence="4 5">LHW63015</strain>
    </source>
</reference>
<dbReference type="Pfam" id="PF13340">
    <property type="entry name" value="DUF4096"/>
    <property type="match status" value="1"/>
</dbReference>
<evidence type="ECO:0000256" key="1">
    <source>
        <dbReference type="SAM" id="MobiDB-lite"/>
    </source>
</evidence>
<feature type="domain" description="Insertion element IS402-like" evidence="3">
    <location>
        <begin position="35"/>
        <end position="110"/>
    </location>
</feature>
<keyword evidence="5" id="KW-1185">Reference proteome</keyword>
<name>A0A366LS26_9ACTN</name>
<dbReference type="EMBL" id="QMEY01000015">
    <property type="protein sequence ID" value="RBQ16736.1"/>
    <property type="molecule type" value="Genomic_DNA"/>
</dbReference>
<gene>
    <name evidence="4" type="ORF">DP939_29105</name>
</gene>
<evidence type="ECO:0000313" key="4">
    <source>
        <dbReference type="EMBL" id="RBQ16736.1"/>
    </source>
</evidence>
<dbReference type="PANTHER" id="PTHR30007">
    <property type="entry name" value="PHP DOMAIN PROTEIN"/>
    <property type="match status" value="1"/>
</dbReference>
<evidence type="ECO:0000259" key="3">
    <source>
        <dbReference type="Pfam" id="PF13340"/>
    </source>
</evidence>
<proteinExistence type="predicted"/>
<dbReference type="PANTHER" id="PTHR30007:SF0">
    <property type="entry name" value="TRANSPOSASE"/>
    <property type="match status" value="1"/>
</dbReference>
<organism evidence="4 5">
    <name type="scientific">Spongiactinospora rosea</name>
    <dbReference type="NCBI Taxonomy" id="2248750"/>
    <lineage>
        <taxon>Bacteria</taxon>
        <taxon>Bacillati</taxon>
        <taxon>Actinomycetota</taxon>
        <taxon>Actinomycetes</taxon>
        <taxon>Streptosporangiales</taxon>
        <taxon>Streptosporangiaceae</taxon>
        <taxon>Spongiactinospora</taxon>
    </lineage>
</organism>
<dbReference type="GO" id="GO:0006313">
    <property type="term" value="P:DNA transposition"/>
    <property type="evidence" value="ECO:0007669"/>
    <property type="project" value="InterPro"/>
</dbReference>
<dbReference type="Pfam" id="PF01609">
    <property type="entry name" value="DDE_Tnp_1"/>
    <property type="match status" value="1"/>
</dbReference>
<dbReference type="InterPro" id="IPR002559">
    <property type="entry name" value="Transposase_11"/>
</dbReference>
<comment type="caution">
    <text evidence="4">The sequence shown here is derived from an EMBL/GenBank/DDBJ whole genome shotgun (WGS) entry which is preliminary data.</text>
</comment>
<dbReference type="AlphaFoldDB" id="A0A366LS26"/>
<dbReference type="Proteomes" id="UP000253303">
    <property type="component" value="Unassembled WGS sequence"/>
</dbReference>
<feature type="region of interest" description="Disordered" evidence="1">
    <location>
        <begin position="1"/>
        <end position="20"/>
    </location>
</feature>
<sequence length="264" mass="29708">MWCWASSTSSRRRSPCCPRRGREPVRPRLYPSDTNDAEWALIEPLLPVASCRTPRGGRPEAHPRRDIVDAIRYLVDSGCKWRSLPADFPPFQAVYGFFARWARAGVVRHLLGELRRAIRVRSGRCPNPVALIIDSQSVKASETMSKATHGYDPGKKVNGRKRTVLVDGGGLPVAVMVTPAGTPDREVARELLWRARLTHPEITLTWADGAYGGELVTWARTFLALTIKVVSRPPGQRGFVVLPRRWVVERTLSWLLRARRKPGY</sequence>
<protein>
    <submittedName>
        <fullName evidence="4">IS5 family transposase</fullName>
    </submittedName>
</protein>
<evidence type="ECO:0000259" key="2">
    <source>
        <dbReference type="Pfam" id="PF01609"/>
    </source>
</evidence>
<dbReference type="GO" id="GO:0003677">
    <property type="term" value="F:DNA binding"/>
    <property type="evidence" value="ECO:0007669"/>
    <property type="project" value="InterPro"/>
</dbReference>